<proteinExistence type="predicted"/>
<evidence type="ECO:0008006" key="3">
    <source>
        <dbReference type="Google" id="ProtNLM"/>
    </source>
</evidence>
<evidence type="ECO:0000313" key="2">
    <source>
        <dbReference type="Proteomes" id="UP000028545"/>
    </source>
</evidence>
<dbReference type="GeneID" id="27723983"/>
<dbReference type="OrthoDB" id="5273847at2759"/>
<organism evidence="1 2">
    <name type="scientific">Pseudallescheria apiosperma</name>
    <name type="common">Scedosporium apiospermum</name>
    <dbReference type="NCBI Taxonomy" id="563466"/>
    <lineage>
        <taxon>Eukaryota</taxon>
        <taxon>Fungi</taxon>
        <taxon>Dikarya</taxon>
        <taxon>Ascomycota</taxon>
        <taxon>Pezizomycotina</taxon>
        <taxon>Sordariomycetes</taxon>
        <taxon>Hypocreomycetidae</taxon>
        <taxon>Microascales</taxon>
        <taxon>Microascaceae</taxon>
        <taxon>Scedosporium</taxon>
    </lineage>
</organism>
<dbReference type="Proteomes" id="UP000028545">
    <property type="component" value="Unassembled WGS sequence"/>
</dbReference>
<gene>
    <name evidence="1" type="ORF">SAPIO_CDS4911</name>
</gene>
<keyword evidence="2" id="KW-1185">Reference proteome</keyword>
<dbReference type="KEGG" id="sapo:SAPIO_CDS4911"/>
<dbReference type="OMA" id="RWIGNTE"/>
<dbReference type="AlphaFoldDB" id="A0A084G7B7"/>
<dbReference type="EMBL" id="JOWA01000095">
    <property type="protein sequence ID" value="KEZ43229.1"/>
    <property type="molecule type" value="Genomic_DNA"/>
</dbReference>
<evidence type="ECO:0000313" key="1">
    <source>
        <dbReference type="EMBL" id="KEZ43229.1"/>
    </source>
</evidence>
<protein>
    <recommendedName>
        <fullName evidence="3">F-box domain-containing protein</fullName>
    </recommendedName>
</protein>
<reference evidence="1 2" key="1">
    <citation type="journal article" date="2014" name="Genome Announc.">
        <title>Draft genome sequence of the pathogenic fungus Scedosporium apiospermum.</title>
        <authorList>
            <person name="Vandeputte P."/>
            <person name="Ghamrawi S."/>
            <person name="Rechenmann M."/>
            <person name="Iltis A."/>
            <person name="Giraud S."/>
            <person name="Fleury M."/>
            <person name="Thornton C."/>
            <person name="Delhaes L."/>
            <person name="Meyer W."/>
            <person name="Papon N."/>
            <person name="Bouchara J.P."/>
        </authorList>
    </citation>
    <scope>NUCLEOTIDE SEQUENCE [LARGE SCALE GENOMIC DNA]</scope>
    <source>
        <strain evidence="1 2">IHEM 14462</strain>
    </source>
</reference>
<dbReference type="VEuPathDB" id="FungiDB:SAPIO_CDS4911"/>
<comment type="caution">
    <text evidence="1">The sequence shown here is derived from an EMBL/GenBank/DDBJ whole genome shotgun (WGS) entry which is preliminary data.</text>
</comment>
<dbReference type="HOGENOM" id="CLU_010269_0_0_1"/>
<name>A0A084G7B7_PSEDA</name>
<sequence length="1146" mass="129494">MYICTLCGGPLMPSEPWRDPPVARAEWDQEIRAVTSLGRAQGPILTGIGLLYDTTLVANTNPYRHYRYPDSEISFDLSDTHPIFWAYPFHEACFKMLLFHLPPMRLEKLAAPLFHIFRCTTSDAAGKMMPRHGYGDAKRFLTDRRRFFLWEDSDLARSLAHLRSDPVSFKWIRDVDKYVLSNTRISEKVSAIFYESPAGLISDVYRLEEARATDCFSRLSQDILYHLANHVSTLSLAKLRLASRSVAAQLQPTQLPQAFWASRFWVDFRYEMSFCFAGCPELERLSLPPIRNWRVFYAVARMSKRQFFQWGEAICGPDTLVILHRRHIRNVLASIADPLLSLLRMPETSWCAASSGDPPGSIVDPKRHGNGPVVRIHWTRRPESLERLPPFQFNVYQWGLFHLAKHMSKRGIELTVSLITFDGFRYISGFTVKYGSSDDANVTRAGVYTTDSFDRTQFAAGDEILELHVYSRVDGVVGLVFTTVGKDGDERELTNHSLGLCDVSDSEVGVAVLNPGPGNKISGLGLAFDICRCISVRVLECPRSPNAAPLPSSSNPDIRRHPVPLWYPHSPPRTVRWTQAGRQPQRPRKCTTSPFYRTLLFGGHDGSLLPKLNRITAFGGPLFWRHCLLSHAVSYLRGLCFYYDDGSCLGDRSFWHTSCTRLADTPPAEQSFLIDGKNGERIVEIRALINVEAGSSSRTVSGVRVVTNFGRHTLFQTVAVWDCQSHRGLPKVLRAPRGELITGIVVEMSEYPGAMKCLSILSQRIKAEPRPKLVAEIVLRREHPFELAGREGGRPRGNNFDEHDASAFYSVLEPLEDIKRIRFSRGTVATRDLRGPDCVSGLRFDFYGRSPVILGQWIEECDSLDLELGEEIAELQIYLNAANHPEQRRYPGFSITTTFGQTKTVFAAQSNLPVTTVLPAWSSPKHKFGALVWGFTARSDWFSIRYASSQLYCQSPWSGKVRDSGPVRKFFWQETGLRGATVKLQALEFYLKEFRTDEIGGIRFCYQGGIQRSLGKCLGEPYTVRLSDGERLTHVILCYEYDRAEEEHPPSGGFFDITRCGVKFRTNHGRDIQVPGPPPGRHAKHTVFHLEDDGPTDDNRIDGLPIDTTLKYVPKGYDNCVGLYAWPEASTSRMVFIAGPIYEMRE</sequence>
<accession>A0A084G7B7</accession>
<dbReference type="RefSeq" id="XP_016643028.1">
    <property type="nucleotide sequence ID" value="XM_016787353.1"/>
</dbReference>